<protein>
    <submittedName>
        <fullName evidence="2">PNPLA domain-containing protein</fullName>
    </submittedName>
</protein>
<evidence type="ECO:0000313" key="2">
    <source>
        <dbReference type="WBParaSite" id="PS1159_v2.g4147.t1"/>
    </source>
</evidence>
<accession>A0AC35GDK9</accession>
<sequence length="477" mass="53240">MAPSSKCAHELTSRKKIERIQALMSFIKTATPEKLSSKLVEVWATPQCSITDARILLTLGANPSLLYDNDYGKKTLQDRVDAGSCCLQCEKKFEEYLEKAVIIYDTQFHTKPIHVNNGSINDGAKKGNMTQDLIALSLDGGGMRGLVSVVCLLFISRRLFGNESLVDKIDWFVGCSTGAMLALALAKGFTLTEAFFLYWEMKNEIFLDKSTMARLFGSVVDKQTIRMDNVLKRCFPCEDDTFQNCARRLTVPALNISCSPAKLHTFRNYPIRVDKGKGTTSENGEEHISFRDAARASSAAPTYFHPHIMGDDVFVDGSLVANCPLSILFREYDKSILAGKDVSLGCILSIGTGEPLETKRRYKSGNTLHKKSKYLRDVAQLLMEQVVGHEKSAIEFAIDRCAASTIPFFRVSPVGIDVRIDQIDDGKLMDMIWETLLYLVDNVAEIDEFGKILKTVAERPHDIPHDESARLRSHTVQ</sequence>
<dbReference type="WBParaSite" id="PS1159_v2.g4147.t1">
    <property type="protein sequence ID" value="PS1159_v2.g4147.t1"/>
    <property type="gene ID" value="PS1159_v2.g4147"/>
</dbReference>
<name>A0AC35GDK9_9BILA</name>
<dbReference type="Proteomes" id="UP000887580">
    <property type="component" value="Unplaced"/>
</dbReference>
<reference evidence="2" key="1">
    <citation type="submission" date="2022-11" db="UniProtKB">
        <authorList>
            <consortium name="WormBaseParasite"/>
        </authorList>
    </citation>
    <scope>IDENTIFICATION</scope>
</reference>
<organism evidence="1 2">
    <name type="scientific">Panagrolaimus sp. PS1159</name>
    <dbReference type="NCBI Taxonomy" id="55785"/>
    <lineage>
        <taxon>Eukaryota</taxon>
        <taxon>Metazoa</taxon>
        <taxon>Ecdysozoa</taxon>
        <taxon>Nematoda</taxon>
        <taxon>Chromadorea</taxon>
        <taxon>Rhabditida</taxon>
        <taxon>Tylenchina</taxon>
        <taxon>Panagrolaimomorpha</taxon>
        <taxon>Panagrolaimoidea</taxon>
        <taxon>Panagrolaimidae</taxon>
        <taxon>Panagrolaimus</taxon>
    </lineage>
</organism>
<proteinExistence type="predicted"/>
<evidence type="ECO:0000313" key="1">
    <source>
        <dbReference type="Proteomes" id="UP000887580"/>
    </source>
</evidence>